<dbReference type="GO" id="GO:0005737">
    <property type="term" value="C:cytoplasm"/>
    <property type="evidence" value="ECO:0007669"/>
    <property type="project" value="TreeGrafter"/>
</dbReference>
<dbReference type="EMBL" id="JACMSC010000016">
    <property type="protein sequence ID" value="KAG6484319.1"/>
    <property type="molecule type" value="Genomic_DNA"/>
</dbReference>
<evidence type="ECO:0000256" key="3">
    <source>
        <dbReference type="PROSITE-ProRule" id="PRU00221"/>
    </source>
</evidence>
<evidence type="ECO:0000256" key="2">
    <source>
        <dbReference type="ARBA" id="ARBA00022737"/>
    </source>
</evidence>
<comment type="caution">
    <text evidence="4">The sequence shown here is derived from an EMBL/GenBank/DDBJ whole genome shotgun (WGS) entry which is preliminary data.</text>
</comment>
<keyword evidence="5" id="KW-1185">Reference proteome</keyword>
<reference evidence="4 5" key="1">
    <citation type="submission" date="2020-08" db="EMBL/GenBank/DDBJ databases">
        <title>Plant Genome Project.</title>
        <authorList>
            <person name="Zhang R.-G."/>
        </authorList>
    </citation>
    <scope>NUCLEOTIDE SEQUENCE [LARGE SCALE GENOMIC DNA]</scope>
    <source>
        <tissue evidence="4">Rhizome</tissue>
    </source>
</reference>
<keyword evidence="1 3" id="KW-0853">WD repeat</keyword>
<name>A0A8J5FBL4_ZINOF</name>
<evidence type="ECO:0000256" key="1">
    <source>
        <dbReference type="ARBA" id="ARBA00022574"/>
    </source>
</evidence>
<dbReference type="Pfam" id="PF00400">
    <property type="entry name" value="WD40"/>
    <property type="match status" value="1"/>
</dbReference>
<dbReference type="Proteomes" id="UP000734854">
    <property type="component" value="Unassembled WGS sequence"/>
</dbReference>
<dbReference type="SUPFAM" id="SSF50978">
    <property type="entry name" value="WD40 repeat-like"/>
    <property type="match status" value="1"/>
</dbReference>
<gene>
    <name evidence="4" type="ORF">ZIOFF_061121</name>
</gene>
<evidence type="ECO:0000313" key="4">
    <source>
        <dbReference type="EMBL" id="KAG6484319.1"/>
    </source>
</evidence>
<dbReference type="InterPro" id="IPR015943">
    <property type="entry name" value="WD40/YVTN_repeat-like_dom_sf"/>
</dbReference>
<proteinExistence type="predicted"/>
<dbReference type="AlphaFoldDB" id="A0A8J5FBL4"/>
<keyword evidence="2" id="KW-0677">Repeat</keyword>
<dbReference type="GO" id="GO:0080008">
    <property type="term" value="C:Cul4-RING E3 ubiquitin ligase complex"/>
    <property type="evidence" value="ECO:0007669"/>
    <property type="project" value="TreeGrafter"/>
</dbReference>
<dbReference type="Gene3D" id="2.130.10.10">
    <property type="entry name" value="YVTN repeat-like/Quinoprotein amine dehydrogenase"/>
    <property type="match status" value="1"/>
</dbReference>
<accession>A0A8J5FBL4</accession>
<dbReference type="InterPro" id="IPR001680">
    <property type="entry name" value="WD40_rpt"/>
</dbReference>
<dbReference type="GO" id="GO:0045717">
    <property type="term" value="P:negative regulation of fatty acid biosynthetic process"/>
    <property type="evidence" value="ECO:0007669"/>
    <property type="project" value="TreeGrafter"/>
</dbReference>
<evidence type="ECO:0000313" key="5">
    <source>
        <dbReference type="Proteomes" id="UP000734854"/>
    </source>
</evidence>
<dbReference type="PROSITE" id="PS50082">
    <property type="entry name" value="WD_REPEATS_2"/>
    <property type="match status" value="1"/>
</dbReference>
<protein>
    <submittedName>
        <fullName evidence="4">Uncharacterized protein</fullName>
    </submittedName>
</protein>
<organism evidence="4 5">
    <name type="scientific">Zingiber officinale</name>
    <name type="common">Ginger</name>
    <name type="synonym">Amomum zingiber</name>
    <dbReference type="NCBI Taxonomy" id="94328"/>
    <lineage>
        <taxon>Eukaryota</taxon>
        <taxon>Viridiplantae</taxon>
        <taxon>Streptophyta</taxon>
        <taxon>Embryophyta</taxon>
        <taxon>Tracheophyta</taxon>
        <taxon>Spermatophyta</taxon>
        <taxon>Magnoliopsida</taxon>
        <taxon>Liliopsida</taxon>
        <taxon>Zingiberales</taxon>
        <taxon>Zingiberaceae</taxon>
        <taxon>Zingiber</taxon>
    </lineage>
</organism>
<dbReference type="InterPro" id="IPR036322">
    <property type="entry name" value="WD40_repeat_dom_sf"/>
</dbReference>
<dbReference type="PANTHER" id="PTHR15574:SF40">
    <property type="entry name" value="WD AND TETRATRICOPEPTIDE REPEATS PROTEIN 1"/>
    <property type="match status" value="1"/>
</dbReference>
<sequence length="224" mass="24281">MRGVAWQEDFGVRGTPVLLCGKGEDGETDHLGFFRRVQAAGSAECCRCLLCRVPEQNANHDAYNNSDSKYAITLCDSSKHIREVMVKPISIETPDLHVVLTTTSGHQGCVNAIAWNAKGSLLISGSDDTRGLLHSIETGQNANIFSTKFVPDISDELAVSGAGDAEVRIFSLSHSSSRSAEAPLEPVASYKCHTMKVKKLAIYDVYVIVEGDTSQDMMEGKQTE</sequence>
<dbReference type="PANTHER" id="PTHR15574">
    <property type="entry name" value="WD REPEAT DOMAIN-CONTAINING FAMILY"/>
    <property type="match status" value="1"/>
</dbReference>
<feature type="repeat" description="WD" evidence="3">
    <location>
        <begin position="103"/>
        <end position="128"/>
    </location>
</feature>
<dbReference type="InterPro" id="IPR045151">
    <property type="entry name" value="DCAF8"/>
</dbReference>